<protein>
    <recommendedName>
        <fullName evidence="5 6">Small ribosomal subunit protein bS6</fullName>
    </recommendedName>
</protein>
<keyword evidence="9" id="KW-1185">Reference proteome</keyword>
<dbReference type="GO" id="GO:0070181">
    <property type="term" value="F:small ribosomal subunit rRNA binding"/>
    <property type="evidence" value="ECO:0007669"/>
    <property type="project" value="TreeGrafter"/>
</dbReference>
<keyword evidence="6" id="KW-0694">RNA-binding</keyword>
<dbReference type="Gene3D" id="3.30.70.60">
    <property type="match status" value="1"/>
</dbReference>
<keyword evidence="3 6" id="KW-0687">Ribonucleoprotein</keyword>
<keyword evidence="6" id="KW-0699">rRNA-binding</keyword>
<dbReference type="InterPro" id="IPR020814">
    <property type="entry name" value="Ribosomal_S6_plastid/chlpt"/>
</dbReference>
<dbReference type="SUPFAM" id="SSF54995">
    <property type="entry name" value="Ribosomal protein S6"/>
    <property type="match status" value="1"/>
</dbReference>
<dbReference type="Pfam" id="PF01250">
    <property type="entry name" value="Ribosomal_S6"/>
    <property type="match status" value="1"/>
</dbReference>
<comment type="similarity">
    <text evidence="1 6">Belongs to the bacterial ribosomal protein bS6 family.</text>
</comment>
<feature type="compositionally biased region" description="Basic and acidic residues" evidence="7">
    <location>
        <begin position="105"/>
        <end position="124"/>
    </location>
</feature>
<feature type="compositionally biased region" description="Acidic residues" evidence="7">
    <location>
        <begin position="125"/>
        <end position="135"/>
    </location>
</feature>
<evidence type="ECO:0000256" key="3">
    <source>
        <dbReference type="ARBA" id="ARBA00023274"/>
    </source>
</evidence>
<dbReference type="RefSeq" id="WP_158766337.1">
    <property type="nucleotide sequence ID" value="NZ_CP047045.1"/>
</dbReference>
<gene>
    <name evidence="6 8" type="primary">rpsF</name>
    <name evidence="8" type="ORF">DSM104635_02329</name>
</gene>
<sequence>MAYYEHVLIARPEISPQQVDALVEDITNTIKELGGAVGKTEYWGLRNLTYRIRKNRKGHYALLNLDCPPTAVHELERRLKINEDVMRFKTIRVEELDEEPSPILARRDREERRRARREGGRDGEEGGGEFEGGED</sequence>
<comment type="function">
    <text evidence="4 6">Binds together with bS18 to 16S ribosomal RNA.</text>
</comment>
<feature type="region of interest" description="Disordered" evidence="7">
    <location>
        <begin position="99"/>
        <end position="135"/>
    </location>
</feature>
<dbReference type="AlphaFoldDB" id="A0A6I6MJV4"/>
<dbReference type="GO" id="GO:0003735">
    <property type="term" value="F:structural constituent of ribosome"/>
    <property type="evidence" value="ECO:0007669"/>
    <property type="project" value="InterPro"/>
</dbReference>
<dbReference type="CDD" id="cd00473">
    <property type="entry name" value="bS6"/>
    <property type="match status" value="1"/>
</dbReference>
<evidence type="ECO:0000256" key="1">
    <source>
        <dbReference type="ARBA" id="ARBA00009512"/>
    </source>
</evidence>
<name>A0A6I6MJV4_9CAUL</name>
<dbReference type="HAMAP" id="MF_00360">
    <property type="entry name" value="Ribosomal_bS6"/>
    <property type="match status" value="1"/>
</dbReference>
<evidence type="ECO:0000256" key="5">
    <source>
        <dbReference type="ARBA" id="ARBA00035294"/>
    </source>
</evidence>
<organism evidence="8 9">
    <name type="scientific">Terricaulis silvestris</name>
    <dbReference type="NCBI Taxonomy" id="2686094"/>
    <lineage>
        <taxon>Bacteria</taxon>
        <taxon>Pseudomonadati</taxon>
        <taxon>Pseudomonadota</taxon>
        <taxon>Alphaproteobacteria</taxon>
        <taxon>Caulobacterales</taxon>
        <taxon>Caulobacteraceae</taxon>
        <taxon>Terricaulis</taxon>
    </lineage>
</organism>
<dbReference type="InterPro" id="IPR000529">
    <property type="entry name" value="Ribosomal_bS6"/>
</dbReference>
<dbReference type="PANTHER" id="PTHR21011:SF1">
    <property type="entry name" value="SMALL RIBOSOMAL SUBUNIT PROTEIN BS6M"/>
    <property type="match status" value="1"/>
</dbReference>
<evidence type="ECO:0000313" key="9">
    <source>
        <dbReference type="Proteomes" id="UP000431269"/>
    </source>
</evidence>
<dbReference type="PANTHER" id="PTHR21011">
    <property type="entry name" value="MITOCHONDRIAL 28S RIBOSOMAL PROTEIN S6"/>
    <property type="match status" value="1"/>
</dbReference>
<evidence type="ECO:0000313" key="8">
    <source>
        <dbReference type="EMBL" id="QGZ95480.1"/>
    </source>
</evidence>
<reference evidence="9" key="1">
    <citation type="submission" date="2019-12" db="EMBL/GenBank/DDBJ databases">
        <title>Complete genome of Terracaulis silvestris 0127_4.</title>
        <authorList>
            <person name="Vieira S."/>
            <person name="Riedel T."/>
            <person name="Sproer C."/>
            <person name="Pascual J."/>
            <person name="Boedeker C."/>
            <person name="Overmann J."/>
        </authorList>
    </citation>
    <scope>NUCLEOTIDE SEQUENCE [LARGE SCALE GENOMIC DNA]</scope>
    <source>
        <strain evidence="9">0127_4</strain>
    </source>
</reference>
<evidence type="ECO:0000256" key="6">
    <source>
        <dbReference type="HAMAP-Rule" id="MF_00360"/>
    </source>
</evidence>
<evidence type="ECO:0000256" key="2">
    <source>
        <dbReference type="ARBA" id="ARBA00022980"/>
    </source>
</evidence>
<dbReference type="GO" id="GO:0022627">
    <property type="term" value="C:cytosolic small ribosomal subunit"/>
    <property type="evidence" value="ECO:0007669"/>
    <property type="project" value="TreeGrafter"/>
</dbReference>
<proteinExistence type="inferred from homology"/>
<dbReference type="InterPro" id="IPR014717">
    <property type="entry name" value="Transl_elong_EF1B/ribsomal_bS6"/>
</dbReference>
<keyword evidence="2 6" id="KW-0689">Ribosomal protein</keyword>
<dbReference type="GO" id="GO:0006412">
    <property type="term" value="P:translation"/>
    <property type="evidence" value="ECO:0007669"/>
    <property type="project" value="UniProtKB-UniRule"/>
</dbReference>
<evidence type="ECO:0000256" key="7">
    <source>
        <dbReference type="SAM" id="MobiDB-lite"/>
    </source>
</evidence>
<dbReference type="EMBL" id="CP047045">
    <property type="protein sequence ID" value="QGZ95480.1"/>
    <property type="molecule type" value="Genomic_DNA"/>
</dbReference>
<dbReference type="KEGG" id="tsv:DSM104635_02329"/>
<dbReference type="NCBIfam" id="TIGR00166">
    <property type="entry name" value="S6"/>
    <property type="match status" value="1"/>
</dbReference>
<evidence type="ECO:0000256" key="4">
    <source>
        <dbReference type="ARBA" id="ARBA00035104"/>
    </source>
</evidence>
<dbReference type="Proteomes" id="UP000431269">
    <property type="component" value="Chromosome"/>
</dbReference>
<dbReference type="InterPro" id="IPR035980">
    <property type="entry name" value="Ribosomal_bS6_sf"/>
</dbReference>
<accession>A0A6I6MJV4</accession>